<dbReference type="AlphaFoldDB" id="A0A915IMR9"/>
<organism evidence="1 2">
    <name type="scientific">Romanomermis culicivorax</name>
    <name type="common">Nematode worm</name>
    <dbReference type="NCBI Taxonomy" id="13658"/>
    <lineage>
        <taxon>Eukaryota</taxon>
        <taxon>Metazoa</taxon>
        <taxon>Ecdysozoa</taxon>
        <taxon>Nematoda</taxon>
        <taxon>Enoplea</taxon>
        <taxon>Dorylaimia</taxon>
        <taxon>Mermithida</taxon>
        <taxon>Mermithoidea</taxon>
        <taxon>Mermithidae</taxon>
        <taxon>Romanomermis</taxon>
    </lineage>
</organism>
<dbReference type="Proteomes" id="UP000887565">
    <property type="component" value="Unplaced"/>
</dbReference>
<sequence>MYTGSIDLPVETEKRNFQNCGYGFHALLLKLNDEVDKQIHSKKFWIRTTYQTLISGRHQKDILLSCKT</sequence>
<evidence type="ECO:0000313" key="2">
    <source>
        <dbReference type="WBParaSite" id="nRc.2.0.1.t15472-RA"/>
    </source>
</evidence>
<proteinExistence type="predicted"/>
<dbReference type="WBParaSite" id="nRc.2.0.1.t15472-RA">
    <property type="protein sequence ID" value="nRc.2.0.1.t15472-RA"/>
    <property type="gene ID" value="nRc.2.0.1.g15472"/>
</dbReference>
<keyword evidence="1" id="KW-1185">Reference proteome</keyword>
<protein>
    <submittedName>
        <fullName evidence="2">Uncharacterized protein</fullName>
    </submittedName>
</protein>
<accession>A0A915IMR9</accession>
<name>A0A915IMR9_ROMCU</name>
<reference evidence="2" key="1">
    <citation type="submission" date="2022-11" db="UniProtKB">
        <authorList>
            <consortium name="WormBaseParasite"/>
        </authorList>
    </citation>
    <scope>IDENTIFICATION</scope>
</reference>
<evidence type="ECO:0000313" key="1">
    <source>
        <dbReference type="Proteomes" id="UP000887565"/>
    </source>
</evidence>